<accession>A0AAE0IVG6</accession>
<reference evidence="1" key="2">
    <citation type="submission" date="2023-06" db="EMBL/GenBank/DDBJ databases">
        <authorList>
            <consortium name="Lawrence Berkeley National Laboratory"/>
            <person name="Haridas S."/>
            <person name="Hensen N."/>
            <person name="Bonometti L."/>
            <person name="Westerberg I."/>
            <person name="Brannstrom I.O."/>
            <person name="Guillou S."/>
            <person name="Cros-Aarteil S."/>
            <person name="Calhoun S."/>
            <person name="Kuo A."/>
            <person name="Mondo S."/>
            <person name="Pangilinan J."/>
            <person name="Riley R."/>
            <person name="Labutti K."/>
            <person name="Andreopoulos B."/>
            <person name="Lipzen A."/>
            <person name="Chen C."/>
            <person name="Yanf M."/>
            <person name="Daum C."/>
            <person name="Ng V."/>
            <person name="Clum A."/>
            <person name="Steindorff A."/>
            <person name="Ohm R."/>
            <person name="Martin F."/>
            <person name="Silar P."/>
            <person name="Natvig D."/>
            <person name="Lalanne C."/>
            <person name="Gautier V."/>
            <person name="Ament-Velasquez S.L."/>
            <person name="Kruys A."/>
            <person name="Hutchinson M.I."/>
            <person name="Powell A.J."/>
            <person name="Barry K."/>
            <person name="Miller A.N."/>
            <person name="Grigoriev I.V."/>
            <person name="Debuchy R."/>
            <person name="Gladieux P."/>
            <person name="Thoren M.H."/>
            <person name="Johannesson H."/>
        </authorList>
    </citation>
    <scope>NUCLEOTIDE SEQUENCE</scope>
    <source>
        <strain evidence="1">CBS 118394</strain>
    </source>
</reference>
<dbReference type="EMBL" id="JAUEDM010000001">
    <property type="protein sequence ID" value="KAK3331296.1"/>
    <property type="molecule type" value="Genomic_DNA"/>
</dbReference>
<protein>
    <submittedName>
        <fullName evidence="1">Uncharacterized protein</fullName>
    </submittedName>
</protein>
<organism evidence="1 2">
    <name type="scientific">Apodospora peruviana</name>
    <dbReference type="NCBI Taxonomy" id="516989"/>
    <lineage>
        <taxon>Eukaryota</taxon>
        <taxon>Fungi</taxon>
        <taxon>Dikarya</taxon>
        <taxon>Ascomycota</taxon>
        <taxon>Pezizomycotina</taxon>
        <taxon>Sordariomycetes</taxon>
        <taxon>Sordariomycetidae</taxon>
        <taxon>Sordariales</taxon>
        <taxon>Lasiosphaeriaceae</taxon>
        <taxon>Apodospora</taxon>
    </lineage>
</organism>
<evidence type="ECO:0000313" key="2">
    <source>
        <dbReference type="Proteomes" id="UP001283341"/>
    </source>
</evidence>
<proteinExistence type="predicted"/>
<sequence>MRQLKTFCFAYTGPSLESADQEDFDEFKGNHLDGFLFHTPLLQVLRVEFTGNVNLDWSPALTLTRPWTRLRDATLFGLAMDMSQFMGFLNLLPGMMDRFYFYCMEITGAWGEVLDALRRRRSRPSRGSSIRTAAMRGTA</sequence>
<dbReference type="Proteomes" id="UP001283341">
    <property type="component" value="Unassembled WGS sequence"/>
</dbReference>
<dbReference type="AlphaFoldDB" id="A0AAE0IVG6"/>
<reference evidence="1" key="1">
    <citation type="journal article" date="2023" name="Mol. Phylogenet. Evol.">
        <title>Genome-scale phylogeny and comparative genomics of the fungal order Sordariales.</title>
        <authorList>
            <person name="Hensen N."/>
            <person name="Bonometti L."/>
            <person name="Westerberg I."/>
            <person name="Brannstrom I.O."/>
            <person name="Guillou S."/>
            <person name="Cros-Aarteil S."/>
            <person name="Calhoun S."/>
            <person name="Haridas S."/>
            <person name="Kuo A."/>
            <person name="Mondo S."/>
            <person name="Pangilinan J."/>
            <person name="Riley R."/>
            <person name="LaButti K."/>
            <person name="Andreopoulos B."/>
            <person name="Lipzen A."/>
            <person name="Chen C."/>
            <person name="Yan M."/>
            <person name="Daum C."/>
            <person name="Ng V."/>
            <person name="Clum A."/>
            <person name="Steindorff A."/>
            <person name="Ohm R.A."/>
            <person name="Martin F."/>
            <person name="Silar P."/>
            <person name="Natvig D.O."/>
            <person name="Lalanne C."/>
            <person name="Gautier V."/>
            <person name="Ament-Velasquez S.L."/>
            <person name="Kruys A."/>
            <person name="Hutchinson M.I."/>
            <person name="Powell A.J."/>
            <person name="Barry K."/>
            <person name="Miller A.N."/>
            <person name="Grigoriev I.V."/>
            <person name="Debuchy R."/>
            <person name="Gladieux P."/>
            <person name="Hiltunen Thoren M."/>
            <person name="Johannesson H."/>
        </authorList>
    </citation>
    <scope>NUCLEOTIDE SEQUENCE</scope>
    <source>
        <strain evidence="1">CBS 118394</strain>
    </source>
</reference>
<evidence type="ECO:0000313" key="1">
    <source>
        <dbReference type="EMBL" id="KAK3331296.1"/>
    </source>
</evidence>
<keyword evidence="2" id="KW-1185">Reference proteome</keyword>
<comment type="caution">
    <text evidence="1">The sequence shown here is derived from an EMBL/GenBank/DDBJ whole genome shotgun (WGS) entry which is preliminary data.</text>
</comment>
<gene>
    <name evidence="1" type="ORF">B0H66DRAFT_94780</name>
</gene>
<name>A0AAE0IVG6_9PEZI</name>